<keyword evidence="2" id="KW-1185">Reference proteome</keyword>
<proteinExistence type="predicted"/>
<organism evidence="1 2">
    <name type="scientific">Paenimyroides aestuarii</name>
    <dbReference type="NCBI Taxonomy" id="2968490"/>
    <lineage>
        <taxon>Bacteria</taxon>
        <taxon>Pseudomonadati</taxon>
        <taxon>Bacteroidota</taxon>
        <taxon>Flavobacteriia</taxon>
        <taxon>Flavobacteriales</taxon>
        <taxon>Flavobacteriaceae</taxon>
        <taxon>Paenimyroides</taxon>
    </lineage>
</organism>
<evidence type="ECO:0008006" key="3">
    <source>
        <dbReference type="Google" id="ProtNLM"/>
    </source>
</evidence>
<dbReference type="EMBL" id="CP102382">
    <property type="protein sequence ID" value="UUV22661.1"/>
    <property type="molecule type" value="Genomic_DNA"/>
</dbReference>
<dbReference type="Proteomes" id="UP001317001">
    <property type="component" value="Chromosome"/>
</dbReference>
<accession>A0ABY5NVP9</accession>
<sequence length="176" mass="20778">MKNIVYLIFIAIIVNGCVSLKKEINEEKIIYVVPDTVQLWFRNVIKSPNLLNKDDVYFIISSMETDNSKAYKLMLCDLDNYIFNDNYFVKNTNRYLYIDEKLYPLLSDLDQVFSVRECCNEDLLEKLNSKRKVTLSNTVFYEKAYWVIFDNKWGDIIRTSDESKGGYRTNSPNILK</sequence>
<evidence type="ECO:0000313" key="1">
    <source>
        <dbReference type="EMBL" id="UUV22661.1"/>
    </source>
</evidence>
<gene>
    <name evidence="1" type="ORF">NPX36_06360</name>
</gene>
<reference evidence="1 2" key="1">
    <citation type="submission" date="2022-08" db="EMBL/GenBank/DDBJ databases">
        <title>Myroides zhujiangensis sp. nov., a novel bacterium isolated from sediment in the Pearl River Estuary.</title>
        <authorList>
            <person name="Cui L."/>
        </authorList>
    </citation>
    <scope>NUCLEOTIDE SEQUENCE [LARGE SCALE GENOMIC DNA]</scope>
    <source>
        <strain evidence="1 2">SCSIO 72103</strain>
    </source>
</reference>
<protein>
    <recommendedName>
        <fullName evidence="3">Lipoprotein</fullName>
    </recommendedName>
</protein>
<name>A0ABY5NVP9_9FLAO</name>
<dbReference type="RefSeq" id="WP_257500575.1">
    <property type="nucleotide sequence ID" value="NZ_CP102382.1"/>
</dbReference>
<evidence type="ECO:0000313" key="2">
    <source>
        <dbReference type="Proteomes" id="UP001317001"/>
    </source>
</evidence>